<dbReference type="Pfam" id="PF13439">
    <property type="entry name" value="Glyco_transf_4"/>
    <property type="match status" value="1"/>
</dbReference>
<evidence type="ECO:0000256" key="2">
    <source>
        <dbReference type="ARBA" id="ARBA00022676"/>
    </source>
</evidence>
<gene>
    <name evidence="6" type="ORF">ENS64_06035</name>
</gene>
<dbReference type="SUPFAM" id="SSF53756">
    <property type="entry name" value="UDP-Glycosyltransferase/glycogen phosphorylase"/>
    <property type="match status" value="1"/>
</dbReference>
<keyword evidence="2" id="KW-0328">Glycosyltransferase</keyword>
<dbReference type="PANTHER" id="PTHR12526:SF640">
    <property type="entry name" value="COLANIC ACID BIOSYNTHESIS GLYCOSYLTRANSFERASE WCAL-RELATED"/>
    <property type="match status" value="1"/>
</dbReference>
<dbReference type="CDD" id="cd03801">
    <property type="entry name" value="GT4_PimA-like"/>
    <property type="match status" value="1"/>
</dbReference>
<feature type="domain" description="Glycosyltransferase subfamily 4-like N-terminal" evidence="5">
    <location>
        <begin position="114"/>
        <end position="228"/>
    </location>
</feature>
<comment type="caution">
    <text evidence="6">The sequence shown here is derived from an EMBL/GenBank/DDBJ whole genome shotgun (WGS) entry which is preliminary data.</text>
</comment>
<dbReference type="GO" id="GO:0016757">
    <property type="term" value="F:glycosyltransferase activity"/>
    <property type="evidence" value="ECO:0007669"/>
    <property type="project" value="UniProtKB-KW"/>
</dbReference>
<dbReference type="Pfam" id="PF00534">
    <property type="entry name" value="Glycos_transf_1"/>
    <property type="match status" value="1"/>
</dbReference>
<organism evidence="6">
    <name type="scientific">Schlesneria paludicola</name>
    <dbReference type="NCBI Taxonomy" id="360056"/>
    <lineage>
        <taxon>Bacteria</taxon>
        <taxon>Pseudomonadati</taxon>
        <taxon>Planctomycetota</taxon>
        <taxon>Planctomycetia</taxon>
        <taxon>Planctomycetales</taxon>
        <taxon>Planctomycetaceae</taxon>
        <taxon>Schlesneria</taxon>
    </lineage>
</organism>
<dbReference type="InterPro" id="IPR028098">
    <property type="entry name" value="Glyco_trans_4-like_N"/>
</dbReference>
<evidence type="ECO:0000256" key="1">
    <source>
        <dbReference type="ARBA" id="ARBA00009481"/>
    </source>
</evidence>
<sequence length="439" mass="48531">MHIALVTAGGAGMFCGSCLHDNSWARALREAGHEVTLIPLYTPLRVDDEDFTSTRVFYGGINVYLDQYLPGWRWLPRWLTRGLDAPRLLRWATRRGVSNNPAELGAMTVAMLKGPRGPQAAEGAELVRFLARDLRPDVVVFSNMLLCAEVERLKSVFAGPVFCTLQGDDIYIEGLREPYRGQVLDLLRPIAAALDGVIVHSRFYAEFMQSYLGIPREKFHRLPLAIDCRGHTGRPKPVGSPPTIGYFARLAPEKGFEEFVAAGVALNRRRQNFRLLAGGYLPPQHRSYVDDALKRAGPLGSRFDYAGSPDTLAEKVALLSRCDVFSVPAPYLEPKGLYVLEAWANGVPVVQPGHGHFPELLEEVGGGLCVPSGDPQVLAEAWDELLRDESRRRALAEQAWREVRTRHDLPALASASERLFAACAKRTAPASRSADGRPR</sequence>
<dbReference type="PANTHER" id="PTHR12526">
    <property type="entry name" value="GLYCOSYLTRANSFERASE"/>
    <property type="match status" value="1"/>
</dbReference>
<name>A0A7C4QQS5_9PLAN</name>
<feature type="domain" description="Glycosyl transferase family 1" evidence="4">
    <location>
        <begin position="240"/>
        <end position="399"/>
    </location>
</feature>
<dbReference type="AlphaFoldDB" id="A0A7C4QQS5"/>
<evidence type="ECO:0000259" key="5">
    <source>
        <dbReference type="Pfam" id="PF13439"/>
    </source>
</evidence>
<evidence type="ECO:0000259" key="4">
    <source>
        <dbReference type="Pfam" id="PF00534"/>
    </source>
</evidence>
<keyword evidence="3 6" id="KW-0808">Transferase</keyword>
<evidence type="ECO:0000313" key="6">
    <source>
        <dbReference type="EMBL" id="HGT38809.1"/>
    </source>
</evidence>
<accession>A0A7C4QQS5</accession>
<dbReference type="EMBL" id="DSVQ01000012">
    <property type="protein sequence ID" value="HGT38809.1"/>
    <property type="molecule type" value="Genomic_DNA"/>
</dbReference>
<proteinExistence type="inferred from homology"/>
<reference evidence="6" key="1">
    <citation type="journal article" date="2020" name="mSystems">
        <title>Genome- and Community-Level Interaction Insights into Carbon Utilization and Element Cycling Functions of Hydrothermarchaeota in Hydrothermal Sediment.</title>
        <authorList>
            <person name="Zhou Z."/>
            <person name="Liu Y."/>
            <person name="Xu W."/>
            <person name="Pan J."/>
            <person name="Luo Z.H."/>
            <person name="Li M."/>
        </authorList>
    </citation>
    <scope>NUCLEOTIDE SEQUENCE [LARGE SCALE GENOMIC DNA]</scope>
    <source>
        <strain evidence="6">SpSt-508</strain>
    </source>
</reference>
<dbReference type="InterPro" id="IPR001296">
    <property type="entry name" value="Glyco_trans_1"/>
</dbReference>
<comment type="similarity">
    <text evidence="1">Belongs to the glycosyltransferase group 1 family. Glycosyltransferase 4 subfamily.</text>
</comment>
<protein>
    <submittedName>
        <fullName evidence="6">Glycosyltransferase</fullName>
    </submittedName>
</protein>
<evidence type="ECO:0000256" key="3">
    <source>
        <dbReference type="ARBA" id="ARBA00022679"/>
    </source>
</evidence>
<dbReference type="Gene3D" id="3.40.50.2000">
    <property type="entry name" value="Glycogen Phosphorylase B"/>
    <property type="match status" value="2"/>
</dbReference>